<comment type="caution">
    <text evidence="1">The sequence shown here is derived from an EMBL/GenBank/DDBJ whole genome shotgun (WGS) entry which is preliminary data.</text>
</comment>
<protein>
    <submittedName>
        <fullName evidence="1">Uncharacterized protein</fullName>
    </submittedName>
</protein>
<evidence type="ECO:0000313" key="2">
    <source>
        <dbReference type="Proteomes" id="UP000003416"/>
    </source>
</evidence>
<evidence type="ECO:0000313" key="1">
    <source>
        <dbReference type="EMBL" id="EGF59421.1"/>
    </source>
</evidence>
<dbReference type="Proteomes" id="UP000003416">
    <property type="component" value="Unassembled WGS sequence"/>
</dbReference>
<dbReference type="EMBL" id="AFBN01000009">
    <property type="protein sequence ID" value="EGF59421.1"/>
    <property type="molecule type" value="Genomic_DNA"/>
</dbReference>
<sequence length="41" mass="4613">MQTSRGRLDVLWGNCTDIENYYLTGKAPSIKSTNFACKKSD</sequence>
<keyword evidence="2" id="KW-1185">Reference proteome</keyword>
<reference evidence="1 2" key="1">
    <citation type="submission" date="2011-02" db="EMBL/GenBank/DDBJ databases">
        <authorList>
            <person name="Weinstock G."/>
            <person name="Sodergren E."/>
            <person name="Clifton S."/>
            <person name="Fulton L."/>
            <person name="Fulton B."/>
            <person name="Courtney L."/>
            <person name="Fronick C."/>
            <person name="Harrison M."/>
            <person name="Strong C."/>
            <person name="Farmer C."/>
            <person name="Delahaunty K."/>
            <person name="Markovic C."/>
            <person name="Hall O."/>
            <person name="Minx P."/>
            <person name="Tomlinson C."/>
            <person name="Mitreva M."/>
            <person name="Hou S."/>
            <person name="Chen J."/>
            <person name="Wollam A."/>
            <person name="Pepin K.H."/>
            <person name="Johnson M."/>
            <person name="Bhonagiri V."/>
            <person name="Zhang X."/>
            <person name="Suruliraj S."/>
            <person name="Warren W."/>
            <person name="Chinwalla A."/>
            <person name="Mardis E.R."/>
            <person name="Wilson R.K."/>
        </authorList>
    </citation>
    <scope>NUCLEOTIDE SEQUENCE [LARGE SCALE GENOMIC DNA]</scope>
    <source>
        <strain evidence="1 2">YIT 12057</strain>
    </source>
</reference>
<dbReference type="HOGENOM" id="CLU_3265666_0_0_10"/>
<name>F3PP53_9BACE</name>
<dbReference type="STRING" id="763034.HMPREF9446_00493"/>
<dbReference type="AlphaFoldDB" id="F3PP53"/>
<accession>F3PP53</accession>
<organism evidence="1 2">
    <name type="scientific">Bacteroides fluxus YIT 12057</name>
    <dbReference type="NCBI Taxonomy" id="763034"/>
    <lineage>
        <taxon>Bacteria</taxon>
        <taxon>Pseudomonadati</taxon>
        <taxon>Bacteroidota</taxon>
        <taxon>Bacteroidia</taxon>
        <taxon>Bacteroidales</taxon>
        <taxon>Bacteroidaceae</taxon>
        <taxon>Bacteroides</taxon>
    </lineage>
</organism>
<proteinExistence type="predicted"/>
<gene>
    <name evidence="1" type="ORF">HMPREF9446_00493</name>
</gene>